<keyword evidence="2" id="KW-0966">Cell projection</keyword>
<proteinExistence type="predicted"/>
<dbReference type="EMBL" id="JWZX01003398">
    <property type="protein sequence ID" value="KOO20982.1"/>
    <property type="molecule type" value="Genomic_DNA"/>
</dbReference>
<feature type="compositionally biased region" description="Low complexity" evidence="3">
    <location>
        <begin position="1"/>
        <end position="17"/>
    </location>
</feature>
<protein>
    <submittedName>
        <fullName evidence="4">Uncharacterized protein</fullName>
    </submittedName>
</protein>
<evidence type="ECO:0000313" key="5">
    <source>
        <dbReference type="Proteomes" id="UP000037460"/>
    </source>
</evidence>
<organism evidence="4 5">
    <name type="scientific">Chrysochromulina tobinii</name>
    <dbReference type="NCBI Taxonomy" id="1460289"/>
    <lineage>
        <taxon>Eukaryota</taxon>
        <taxon>Haptista</taxon>
        <taxon>Haptophyta</taxon>
        <taxon>Prymnesiophyceae</taxon>
        <taxon>Prymnesiales</taxon>
        <taxon>Chrysochromulinaceae</taxon>
        <taxon>Chrysochromulina</taxon>
    </lineage>
</organism>
<evidence type="ECO:0000256" key="3">
    <source>
        <dbReference type="SAM" id="MobiDB-lite"/>
    </source>
</evidence>
<reference evidence="5" key="1">
    <citation type="journal article" date="2015" name="PLoS Genet.">
        <title>Genome Sequence and Transcriptome Analyses of Chrysochromulina tobin: Metabolic Tools for Enhanced Algal Fitness in the Prominent Order Prymnesiales (Haptophyceae).</title>
        <authorList>
            <person name="Hovde B.T."/>
            <person name="Deodato C.R."/>
            <person name="Hunsperger H.M."/>
            <person name="Ryken S.A."/>
            <person name="Yost W."/>
            <person name="Jha R.K."/>
            <person name="Patterson J."/>
            <person name="Monnat R.J. Jr."/>
            <person name="Barlow S.B."/>
            <person name="Starkenburg S.R."/>
            <person name="Cattolico R.A."/>
        </authorList>
    </citation>
    <scope>NUCLEOTIDE SEQUENCE</scope>
    <source>
        <strain evidence="5">CCMP291</strain>
    </source>
</reference>
<evidence type="ECO:0000256" key="2">
    <source>
        <dbReference type="ARBA" id="ARBA00023273"/>
    </source>
</evidence>
<feature type="compositionally biased region" description="Polar residues" evidence="3">
    <location>
        <begin position="25"/>
        <end position="36"/>
    </location>
</feature>
<feature type="region of interest" description="Disordered" evidence="3">
    <location>
        <begin position="1349"/>
        <end position="1385"/>
    </location>
</feature>
<feature type="compositionally biased region" description="Basic and acidic residues" evidence="3">
    <location>
        <begin position="2143"/>
        <end position="2161"/>
    </location>
</feature>
<gene>
    <name evidence="4" type="ORF">Ctob_000029</name>
</gene>
<feature type="region of interest" description="Disordered" evidence="3">
    <location>
        <begin position="2136"/>
        <end position="2174"/>
    </location>
</feature>
<dbReference type="PANTHER" id="PTHR46613">
    <property type="entry name" value="RADIAL SPOKE HEAD 10 HOMOLOG B-RELATED"/>
    <property type="match status" value="1"/>
</dbReference>
<sequence>MAPKPASASKPSPGKKPTSAKKGESGTTSIVAATTEPTDEVQTFAPAKTKEEVLQQVSFDGLPVADPAQIIEILSSKYKQLIEVFAHCCKFSDCKTMEMATRCKLAGFKQLIKDARLELKVYDITQMTRLFNLKGGAKGIGLDSEDGTSLGVEQFLTLLINLAFYRENPRYTPQLPGAPKMTQETVPLLQCVTNMMTEFLPKMKTGNKTEFTAVLKGDAEAKAVMDSYSEKTAAWLQKLHEKAEKTNTDVFTQYIAALEETGSLGIRTLDATQASGILVTHKSSLTELQARHAFMDSQTAQDLAVNMPNYELPAMLEALARCGDKKYMTVMDMTFAKRIEGMLKNVLNEATELEVLDAATFSVGDDMEGASAYDEKVKAAVQKNWLVCWKNMTFKDLYGYPLWETQLHDVLQSAFPELQAIFLYYCGASIAGSENIGNATRIGLMEMLSVAKDCDICTKEFKIDELTRHFTTANSQAKVATSGSSERNKAPKFGTIGGQMTVRDKALKAQQDRKVTDSSKGARVAKEVDAQLNLFEFINLLVRIAFWRANPQWGSKYNKKDLTPVPESTQILLEECILPNARRDTSGEFKKVLQADAATQGVLTEYRDRLQAWLRPILRKERSTLNPNPKITYKRWVELMDGPDADTQGARGAKPPCPKMVGEWYLSQESQITGDERTAKKNQMTFKAKLSIPQCRWNFLRSQSVEQVEGGEVDADSSDIATLDFSELLECICRCAVNMYEHMLTTYLPSHNRKAMTMADAVRSWIQNLFFEKSPEMCMWEATVIKADRYDWQKQTKMLPGFSPAQHKLWCQCWENMVLVDIHHFPLWEKGVHDTLQGHFSVLMRIFSHYTKGISGIDSAADALEMELEEFHDFIKDSKLETRMINFTTMTNVFAKANASDSATVFMERMAGRRNVQVQRELEEIARQAARSAHDGKKGETKFQELPKHLTCDRFSSDYPEPGSMKIKKPDNRLTLTEFLGCLVRIAFLRANPKHGQYDNKAKLVELPGCLKKMLEEVLIPNAKQDMSSLFRDEIAQDAEVQAVFEEYRSKLTFYYQEVNLLTAVKGKIDNKLSMETWMDIARGFLQFTKKKGSKHMEKAKVQTKVGEGAGLPEGAFVGDCTVQRESDITGDERCKEKYTCRLTILEAKYAFLNSQSLEQMAAGDAGDNDAMATLDYGEFLECLSRCARDKYGEIKLMSLADGVRGVFQNILGEKTDEAVIRDATYIHAERYNWKLSKPLPGQSLAAHRKWCDCWQNIEIADLHYFPLWEKGVFDCLQECFQDLTNIFAHYAKSIGGSTTAEDAVEMTMTEFKDLVKDVGLETKDLKFDVMCNMFKKANALNSNAVMQQRKQEAGTSAAKMEGVGSASKAMAQTNKRSKSANKGREDEMDQELVLYEFVEVLIRIGFWRANPFHGINKLANKLVPLPDCLHQMLHEVVLPNAKRDDSALFKERLAGDKSMLTALSRYEKRLKEWFDVHTQSMFLRGEGRKLQYQQWQDLLKKGWGADARAQGYTPGNGVGNWEIFQDSEITGDERCRNKFKISLSLPQAKFAFINSQSLDQLTVGQAKDTDAMTTLEFDEFKECIARCALDKYKPIRQMSAAVMITSFCKNLLGEENTEECMNTATLIKAERYNWKRYSQTLPGQSLKEHKKWLEVWQRLEISDMYYFPLWEKGVHDILQKHFAELTLIFLAYCRSLLGSGSAEDAMEMEMAEFHDFIDECGLETKQVNFDLMTNNFIKANATNSGAVRDQHAESRRTSATKQDGRTTEVVAKVKGTNDGQEAKKDQELVLYEFIGLLVRIAFQRANPTFGNYGNKKAVVHLCNYPGSGMHDNGCLQTMIEDEILPRARKDTSAVFRETVMTELSVLKVLDEYRPKLKTWYNEATSDDSKQTDITDKLSMEQWMRVCDEKDLVGIWQCYRESDITGDPACKTEYKWRLSMPQVKMAFMDSQPSDQIGAAQSSGTDALAVLDFEEFLECCARLGIDKYRAVREVSPALAVQGFLQNLLGEKTPDEVVIEATYIHAKRYDAKETKPLKGESQADLDKWLDCWSRMEIMDVHLWPIWEKEVHDIMHPLFKELQLIFLAYTRSISEDSAEDAMEMSMDEFHDFVVDVGLETKQYKFDVMSTQFIKANATNTAQVRAQRQDEKRDAQSRGNDKPQWARDAAAPKKVKGTALGEEAKKDAELVLYEFLNMLVRISFWRANPNFGLHGNKDELVPVALALSTVLNEIILPRAKRENSAAFRNKEMNDPKLLAVLENYKPKLKEWYDKKVLDDSEGKGLVSDKLGFDEWLRVLDRQDIVGEWEIEQMSEITGDESTKGNIKMRLSIPTCKAAFMDSQSTEQLTVGKGDAVSSASVLDFDEWLECIARMAVAKYSAVKQMENSQKVKAFCMNFFGEASEEDCMRQATYIRAVRYDVSESQPLKDETPEEHAAFLAEFKQLDLMGLYGFPLWEAEVHDLLHANFKELASIFRSYCKSLGETATSDSSRTMDMEEFHDFVIDCGLETKLAIMKGAEPAVYTFNQMKECFTKADKSGKGLAGPAANSELVLYEFLNVITRVSFGRINPEYGELTMEHQDTIYPVPFCLEKTLREAILPKAHRDDAAEFRAKTMQMPEVQAALAEGRPRLQAWYATIPLDDNQKVGINQWVSTLQALNVIGTFTCTQGSDIVGDDRVGTEFKCRLSVPQCKAAFVNSQKETGGAVDDTTLDFDELLECIARCGCDKYRAVEQIKVGEKVAAMIANILGDLNEDQVITAATYITAERYTPAAAPPKGVSPEVHREWLMTWEMLQLSALPGFPLWEKDVHDVLAGNLESLTSIFRAYAASSLEGSATEMDMEEFHDFVIEAGLITDMYSFDTMSGQFTKANAGSNDTVLELHEFLTMLVRISFFRANPQYGMRLGKDQKNADKFGEEVPLPGCLSDMLTNLVLPNARHDTYAQEFAETTLPLPEVQAALGAQLEKLSQFYELVSAGRPFLELDQWLKTLEGKLLFSDIMVDGYVVRLTEPQARAAFYASAATPSSGLLPDELPVCVARTACDKYKGVTPMGPGAKVTGFLANLLGDDDEEDVVLAATGGKALKD</sequence>
<comment type="subcellular location">
    <subcellularLocation>
        <location evidence="1">Cell projection</location>
    </subcellularLocation>
</comment>
<dbReference type="GO" id="GO:0042995">
    <property type="term" value="C:cell projection"/>
    <property type="evidence" value="ECO:0007669"/>
    <property type="project" value="UniProtKB-SubCell"/>
</dbReference>
<evidence type="ECO:0000256" key="1">
    <source>
        <dbReference type="ARBA" id="ARBA00004316"/>
    </source>
</evidence>
<feature type="region of interest" description="Disordered" evidence="3">
    <location>
        <begin position="1"/>
        <end position="40"/>
    </location>
</feature>
<comment type="caution">
    <text evidence="4">The sequence shown here is derived from an EMBL/GenBank/DDBJ whole genome shotgun (WGS) entry which is preliminary data.</text>
</comment>
<dbReference type="PANTHER" id="PTHR46613:SF1">
    <property type="entry name" value="RADIAL SPOKE HEAD 10 HOMOLOG B-RELATED"/>
    <property type="match status" value="1"/>
</dbReference>
<keyword evidence="5" id="KW-1185">Reference proteome</keyword>
<dbReference type="Proteomes" id="UP000037460">
    <property type="component" value="Unassembled WGS sequence"/>
</dbReference>
<name>A0A0M0J3V1_9EUKA</name>
<accession>A0A0M0J3V1</accession>
<evidence type="ECO:0000313" key="4">
    <source>
        <dbReference type="EMBL" id="KOO20982.1"/>
    </source>
</evidence>